<sequence length="143" mass="16077">MLSLPRYVKDAGHAEQGKIPVVDVTEDRNALDILLRLCFPGEVPELRVLDDVKIGLEVSRKYDVHGVTAFLRRSLISPTLLEDAPLRVYAIAYLYELPQETLVAAKASLRLRRAEVYDPVGVPELCTLPTLARIRLTIPFKLQ</sequence>
<dbReference type="EMBL" id="ML213519">
    <property type="protein sequence ID" value="TFK48580.1"/>
    <property type="molecule type" value="Genomic_DNA"/>
</dbReference>
<dbReference type="OrthoDB" id="3357985at2759"/>
<organism evidence="1 2">
    <name type="scientific">Heliocybe sulcata</name>
    <dbReference type="NCBI Taxonomy" id="5364"/>
    <lineage>
        <taxon>Eukaryota</taxon>
        <taxon>Fungi</taxon>
        <taxon>Dikarya</taxon>
        <taxon>Basidiomycota</taxon>
        <taxon>Agaricomycotina</taxon>
        <taxon>Agaricomycetes</taxon>
        <taxon>Gloeophyllales</taxon>
        <taxon>Gloeophyllaceae</taxon>
        <taxon>Heliocybe</taxon>
    </lineage>
</organism>
<name>A0A5C3MU20_9AGAM</name>
<evidence type="ECO:0000313" key="2">
    <source>
        <dbReference type="Proteomes" id="UP000305948"/>
    </source>
</evidence>
<dbReference type="AlphaFoldDB" id="A0A5C3MU20"/>
<reference evidence="1 2" key="1">
    <citation type="journal article" date="2019" name="Nat. Ecol. Evol.">
        <title>Megaphylogeny resolves global patterns of mushroom evolution.</title>
        <authorList>
            <person name="Varga T."/>
            <person name="Krizsan K."/>
            <person name="Foldi C."/>
            <person name="Dima B."/>
            <person name="Sanchez-Garcia M."/>
            <person name="Sanchez-Ramirez S."/>
            <person name="Szollosi G.J."/>
            <person name="Szarkandi J.G."/>
            <person name="Papp V."/>
            <person name="Albert L."/>
            <person name="Andreopoulos W."/>
            <person name="Angelini C."/>
            <person name="Antonin V."/>
            <person name="Barry K.W."/>
            <person name="Bougher N.L."/>
            <person name="Buchanan P."/>
            <person name="Buyck B."/>
            <person name="Bense V."/>
            <person name="Catcheside P."/>
            <person name="Chovatia M."/>
            <person name="Cooper J."/>
            <person name="Damon W."/>
            <person name="Desjardin D."/>
            <person name="Finy P."/>
            <person name="Geml J."/>
            <person name="Haridas S."/>
            <person name="Hughes K."/>
            <person name="Justo A."/>
            <person name="Karasinski D."/>
            <person name="Kautmanova I."/>
            <person name="Kiss B."/>
            <person name="Kocsube S."/>
            <person name="Kotiranta H."/>
            <person name="LaButti K.M."/>
            <person name="Lechner B.E."/>
            <person name="Liimatainen K."/>
            <person name="Lipzen A."/>
            <person name="Lukacs Z."/>
            <person name="Mihaltcheva S."/>
            <person name="Morgado L.N."/>
            <person name="Niskanen T."/>
            <person name="Noordeloos M.E."/>
            <person name="Ohm R.A."/>
            <person name="Ortiz-Santana B."/>
            <person name="Ovrebo C."/>
            <person name="Racz N."/>
            <person name="Riley R."/>
            <person name="Savchenko A."/>
            <person name="Shiryaev A."/>
            <person name="Soop K."/>
            <person name="Spirin V."/>
            <person name="Szebenyi C."/>
            <person name="Tomsovsky M."/>
            <person name="Tulloss R.E."/>
            <person name="Uehling J."/>
            <person name="Grigoriev I.V."/>
            <person name="Vagvolgyi C."/>
            <person name="Papp T."/>
            <person name="Martin F.M."/>
            <person name="Miettinen O."/>
            <person name="Hibbett D.S."/>
            <person name="Nagy L.G."/>
        </authorList>
    </citation>
    <scope>NUCLEOTIDE SEQUENCE [LARGE SCALE GENOMIC DNA]</scope>
    <source>
        <strain evidence="1 2">OMC1185</strain>
    </source>
</reference>
<dbReference type="Proteomes" id="UP000305948">
    <property type="component" value="Unassembled WGS sequence"/>
</dbReference>
<protein>
    <recommendedName>
        <fullName evidence="3">BTB domain-containing protein</fullName>
    </recommendedName>
</protein>
<accession>A0A5C3MU20</accession>
<keyword evidence="2" id="KW-1185">Reference proteome</keyword>
<evidence type="ECO:0008006" key="3">
    <source>
        <dbReference type="Google" id="ProtNLM"/>
    </source>
</evidence>
<evidence type="ECO:0000313" key="1">
    <source>
        <dbReference type="EMBL" id="TFK48580.1"/>
    </source>
</evidence>
<proteinExistence type="predicted"/>
<gene>
    <name evidence="1" type="ORF">OE88DRAFT_1664485</name>
</gene>